<comment type="subcellular location">
    <subcellularLocation>
        <location evidence="1">Periplasm</location>
    </subcellularLocation>
</comment>
<feature type="chain" id="PRO_5018333476" evidence="6">
    <location>
        <begin position="25"/>
        <end position="349"/>
    </location>
</feature>
<dbReference type="GO" id="GO:0030976">
    <property type="term" value="F:thiamine pyrophosphate binding"/>
    <property type="evidence" value="ECO:0007669"/>
    <property type="project" value="TreeGrafter"/>
</dbReference>
<evidence type="ECO:0000256" key="1">
    <source>
        <dbReference type="ARBA" id="ARBA00004418"/>
    </source>
</evidence>
<dbReference type="Proteomes" id="UP000278222">
    <property type="component" value="Unassembled WGS sequence"/>
</dbReference>
<evidence type="ECO:0000256" key="2">
    <source>
        <dbReference type="ARBA" id="ARBA00008520"/>
    </source>
</evidence>
<keyword evidence="3" id="KW-0813">Transport</keyword>
<keyword evidence="4 6" id="KW-0732">Signal</keyword>
<dbReference type="InterPro" id="IPR006059">
    <property type="entry name" value="SBP"/>
</dbReference>
<evidence type="ECO:0000256" key="5">
    <source>
        <dbReference type="ARBA" id="ARBA00022764"/>
    </source>
</evidence>
<dbReference type="PANTHER" id="PTHR30006:SF3">
    <property type="entry name" value="THIAMINE-BINDING PERIPLASMIC PROTEIN"/>
    <property type="match status" value="1"/>
</dbReference>
<protein>
    <submittedName>
        <fullName evidence="7">Mannopine transport system substrate-binding protein</fullName>
    </submittedName>
</protein>
<dbReference type="PANTHER" id="PTHR30006">
    <property type="entry name" value="THIAMINE-BINDING PERIPLASMIC PROTEIN-RELATED"/>
    <property type="match status" value="1"/>
</dbReference>
<accession>A0A3N1MBX5</accession>
<dbReference type="GO" id="GO:0015888">
    <property type="term" value="P:thiamine transport"/>
    <property type="evidence" value="ECO:0007669"/>
    <property type="project" value="TreeGrafter"/>
</dbReference>
<dbReference type="SUPFAM" id="SSF53850">
    <property type="entry name" value="Periplasmic binding protein-like II"/>
    <property type="match status" value="1"/>
</dbReference>
<evidence type="ECO:0000313" key="8">
    <source>
        <dbReference type="Proteomes" id="UP000278222"/>
    </source>
</evidence>
<comment type="similarity">
    <text evidence="2">Belongs to the bacterial solute-binding protein 1 family.</text>
</comment>
<feature type="signal peptide" evidence="6">
    <location>
        <begin position="1"/>
        <end position="24"/>
    </location>
</feature>
<evidence type="ECO:0000256" key="4">
    <source>
        <dbReference type="ARBA" id="ARBA00022729"/>
    </source>
</evidence>
<dbReference type="RefSeq" id="WP_123688008.1">
    <property type="nucleotide sequence ID" value="NZ_AP019700.1"/>
</dbReference>
<dbReference type="GO" id="GO:0030975">
    <property type="term" value="F:thiamine binding"/>
    <property type="evidence" value="ECO:0007669"/>
    <property type="project" value="TreeGrafter"/>
</dbReference>
<comment type="caution">
    <text evidence="7">The sequence shown here is derived from an EMBL/GenBank/DDBJ whole genome shotgun (WGS) entry which is preliminary data.</text>
</comment>
<evidence type="ECO:0000313" key="7">
    <source>
        <dbReference type="EMBL" id="ROQ01223.1"/>
    </source>
</evidence>
<dbReference type="OrthoDB" id="9815444at2"/>
<evidence type="ECO:0000256" key="3">
    <source>
        <dbReference type="ARBA" id="ARBA00022448"/>
    </source>
</evidence>
<keyword evidence="5" id="KW-0574">Periplasm</keyword>
<dbReference type="GO" id="GO:0030288">
    <property type="term" value="C:outer membrane-bounded periplasmic space"/>
    <property type="evidence" value="ECO:0007669"/>
    <property type="project" value="TreeGrafter"/>
</dbReference>
<dbReference type="EMBL" id="RJKX01000011">
    <property type="protein sequence ID" value="ROQ01223.1"/>
    <property type="molecule type" value="Genomic_DNA"/>
</dbReference>
<proteinExistence type="inferred from homology"/>
<keyword evidence="8" id="KW-1185">Reference proteome</keyword>
<dbReference type="AlphaFoldDB" id="A0A3N1MBX5"/>
<dbReference type="Pfam" id="PF13416">
    <property type="entry name" value="SBP_bac_8"/>
    <property type="match status" value="1"/>
</dbReference>
<reference evidence="7 8" key="1">
    <citation type="submission" date="2018-11" db="EMBL/GenBank/DDBJ databases">
        <title>Genomic Encyclopedia of Type Strains, Phase IV (KMG-IV): sequencing the most valuable type-strain genomes for metagenomic binning, comparative biology and taxonomic classification.</title>
        <authorList>
            <person name="Goeker M."/>
        </authorList>
    </citation>
    <scope>NUCLEOTIDE SEQUENCE [LARGE SCALE GENOMIC DNA]</scope>
    <source>
        <strain evidence="7 8">DSM 5900</strain>
    </source>
</reference>
<name>A0A3N1MBX5_9PROT</name>
<gene>
    <name evidence="7" type="ORF">EDC65_0401</name>
</gene>
<dbReference type="Gene3D" id="3.40.190.10">
    <property type="entry name" value="Periplasmic binding protein-like II"/>
    <property type="match status" value="2"/>
</dbReference>
<evidence type="ECO:0000256" key="6">
    <source>
        <dbReference type="SAM" id="SignalP"/>
    </source>
</evidence>
<sequence>MKTAILTGLALALALALAAAPAAAQKKEVVIAATGGTMERALVEQFYKPFEEATGMPVNKVTTELPSQWARVQANARTGRQQYDIVTATFPDLIQHKDQLVEIDCAKLPNMKRASPGACMPYGVMRSIGAMVMVWNTDMLKGKSPESWKDFYDVQNFPGPRGLPDTGDREYWVPITALLADGVEKDKLFPLDLDRAYKKLDQIKPHVAVWWKSGDHVQQILRSGEVAMTMSYSGRALIMSRERPNVQMTFNQGIRDVGIWAVIKGGPNTDGAMAFLDFFMAGPERHVKFADQLNTATANMDALDLLPEAEKRRRANHPDNWSRQVMPDFEWVGANREKLRERWVAWLTR</sequence>
<organism evidence="7 8">
    <name type="scientific">Stella humosa</name>
    <dbReference type="NCBI Taxonomy" id="94"/>
    <lineage>
        <taxon>Bacteria</taxon>
        <taxon>Pseudomonadati</taxon>
        <taxon>Pseudomonadota</taxon>
        <taxon>Alphaproteobacteria</taxon>
        <taxon>Rhodospirillales</taxon>
        <taxon>Stellaceae</taxon>
        <taxon>Stella</taxon>
    </lineage>
</organism>